<proteinExistence type="predicted"/>
<organism evidence="1 2">
    <name type="scientific">Phycisphaera mikurensis (strain NBRC 102666 / KCTC 22515 / FYK2301M01)</name>
    <dbReference type="NCBI Taxonomy" id="1142394"/>
    <lineage>
        <taxon>Bacteria</taxon>
        <taxon>Pseudomonadati</taxon>
        <taxon>Planctomycetota</taxon>
        <taxon>Phycisphaerae</taxon>
        <taxon>Phycisphaerales</taxon>
        <taxon>Phycisphaeraceae</taxon>
        <taxon>Phycisphaera</taxon>
    </lineage>
</organism>
<gene>
    <name evidence="1" type="ordered locus">PSMK_17850</name>
</gene>
<evidence type="ECO:0000313" key="1">
    <source>
        <dbReference type="EMBL" id="BAM03944.1"/>
    </source>
</evidence>
<dbReference type="EMBL" id="AP012338">
    <property type="protein sequence ID" value="BAM03944.1"/>
    <property type="molecule type" value="Genomic_DNA"/>
</dbReference>
<dbReference type="KEGG" id="phm:PSMK_17850"/>
<dbReference type="Proteomes" id="UP000007881">
    <property type="component" value="Chromosome"/>
</dbReference>
<dbReference type="InterPro" id="IPR053161">
    <property type="entry name" value="Ulvan_degrading_GH"/>
</dbReference>
<reference evidence="1 2" key="1">
    <citation type="submission" date="2012-02" db="EMBL/GenBank/DDBJ databases">
        <title>Complete genome sequence of Phycisphaera mikurensis NBRC 102666.</title>
        <authorList>
            <person name="Ankai A."/>
            <person name="Hosoyama A."/>
            <person name="Terui Y."/>
            <person name="Sekine M."/>
            <person name="Fukai R."/>
            <person name="Kato Y."/>
            <person name="Nakamura S."/>
            <person name="Yamada-Narita S."/>
            <person name="Kawakoshi A."/>
            <person name="Fukunaga Y."/>
            <person name="Yamazaki S."/>
            <person name="Fujita N."/>
        </authorList>
    </citation>
    <scope>NUCLEOTIDE SEQUENCE [LARGE SCALE GENOMIC DNA]</scope>
    <source>
        <strain evidence="2">NBRC 102666 / KCTC 22515 / FYK2301M01</strain>
    </source>
</reference>
<protein>
    <recommendedName>
        <fullName evidence="3">Glycoside hydrolase</fullName>
    </recommendedName>
</protein>
<dbReference type="STRING" id="1142394.PSMK_17850"/>
<dbReference type="AlphaFoldDB" id="I0IFA6"/>
<evidence type="ECO:0008006" key="3">
    <source>
        <dbReference type="Google" id="ProtNLM"/>
    </source>
</evidence>
<dbReference type="PANTHER" id="PTHR36848">
    <property type="entry name" value="DNA-BINDING PROTEIN (PUTATIVE SECRETED PROTEIN)-RELATED"/>
    <property type="match status" value="1"/>
</dbReference>
<accession>I0IFA6</accession>
<name>I0IFA6_PHYMF</name>
<keyword evidence="2" id="KW-1185">Reference proteome</keyword>
<dbReference type="HOGENOM" id="CLU_010993_0_0_0"/>
<dbReference type="eggNOG" id="COG3250">
    <property type="taxonomic scope" value="Bacteria"/>
</dbReference>
<dbReference type="InterPro" id="IPR029062">
    <property type="entry name" value="Class_I_gatase-like"/>
</dbReference>
<evidence type="ECO:0000313" key="2">
    <source>
        <dbReference type="Proteomes" id="UP000007881"/>
    </source>
</evidence>
<dbReference type="Gene3D" id="3.40.50.880">
    <property type="match status" value="1"/>
</dbReference>
<sequence length="1046" mass="115515">MQISTVPQASANTWFREPAAEFRGLPLWSWNAALEPEEMLRQIGLLKEMGFGGFFMHPRVGLETAYLSDEWFDLTRLCVDEAKRLGMTAWIYDEDRWPSGGAGGLVTRDPALRLRRLVAETHASVREADAAEADGHETVARFAVVLEGEAARSSRRLGPGDALRAGEACVRFRVHVMETSDWYNGAAYLDNLNPAAVARFLEVTHEAYARRHGDDFGRTIPGIFTDEPNIGHLQPGISWTAGLPAAYRERFGEDLLDSLPALFFDGPRDATAETRFRYHHLRTEMFADAFTRQIGAWCEEHGVMLTGHVLLEDTLSRQAEHVGSVMRQLEPMQAPGMDLLTERWRVYETAKQVSSVARQVGRRWRLTETYGCTGWDFSFAGHKALGDWQAALGINLRCHHLSLYTLLGECKRDYPASVFDQSPWWASYGEVETYFARIHAALDRPGSREVRDVLVLHPVESVWLHTRPGGMETPAVEALDASVIRVRDALLGAGIDFDYGDEEMLGRLGSVEEGPTLRVGEAVYRVVVVPPMETIRSATLALLRGFLDAGGRVVFAGEPAGLVDARPAPAAAALAGRAEGGDRWLDAVGERGRRLRFREPDGSAAASLLHLLREDEEAWTLFVCNTGHRDDQRPAHMNDPLRCVERTRAYPRLSISGFAGAAGRPVELDPATGRVLRPAAERSGDGWTIDTSLPALGSRLFRVPKAGGEDEDLPPSDDRFEEVRAVAASDGPYAIERSEPNVIVLDRARFGFDGEPLRSEADVLAIDRLFRDRVGMPHRGGQMKQPWARDPVTDPRGADVEMRFSFIVEAPPTGDLWLGIERPATFRLDLDGEAVAVADDGFWCDRAIRRVPLPADRLRKGVHTLTVRGRVDELHPGLEAVYLLGGFGARVDGLDMVMTAEPTAVALGDWNGQGLPMYGGNLTHALTVEVPEHRPGDRLVLSLPGFDAVAARVRVGGVDALVAWPPFEADLTEALSGRSGDVGLEVELLGHRRNCLGPLHHRDLWPEWTGPECYDPGGPLDVERYQFVPVGLRARPVLSVRRLRDA</sequence>
<dbReference type="PANTHER" id="PTHR36848:SF2">
    <property type="entry name" value="SECRETED PROTEIN"/>
    <property type="match status" value="1"/>
</dbReference>